<comment type="caution">
    <text evidence="1">The sequence shown here is derived from an EMBL/GenBank/DDBJ whole genome shotgun (WGS) entry which is preliminary data.</text>
</comment>
<evidence type="ECO:0000313" key="2">
    <source>
        <dbReference type="Proteomes" id="UP000821845"/>
    </source>
</evidence>
<dbReference type="Proteomes" id="UP000821845">
    <property type="component" value="Chromosome 5"/>
</dbReference>
<evidence type="ECO:0000313" key="1">
    <source>
        <dbReference type="EMBL" id="KAH6929954.1"/>
    </source>
</evidence>
<reference evidence="1" key="1">
    <citation type="submission" date="2020-05" db="EMBL/GenBank/DDBJ databases">
        <title>Large-scale comparative analyses of tick genomes elucidate their genetic diversity and vector capacities.</title>
        <authorList>
            <person name="Jia N."/>
            <person name="Wang J."/>
            <person name="Shi W."/>
            <person name="Du L."/>
            <person name="Sun Y."/>
            <person name="Zhan W."/>
            <person name="Jiang J."/>
            <person name="Wang Q."/>
            <person name="Zhang B."/>
            <person name="Ji P."/>
            <person name="Sakyi L.B."/>
            <person name="Cui X."/>
            <person name="Yuan T."/>
            <person name="Jiang B."/>
            <person name="Yang W."/>
            <person name="Lam T.T.-Y."/>
            <person name="Chang Q."/>
            <person name="Ding S."/>
            <person name="Wang X."/>
            <person name="Zhu J."/>
            <person name="Ruan X."/>
            <person name="Zhao L."/>
            <person name="Wei J."/>
            <person name="Que T."/>
            <person name="Du C."/>
            <person name="Cheng J."/>
            <person name="Dai P."/>
            <person name="Han X."/>
            <person name="Huang E."/>
            <person name="Gao Y."/>
            <person name="Liu J."/>
            <person name="Shao H."/>
            <person name="Ye R."/>
            <person name="Li L."/>
            <person name="Wei W."/>
            <person name="Wang X."/>
            <person name="Wang C."/>
            <person name="Yang T."/>
            <person name="Huo Q."/>
            <person name="Li W."/>
            <person name="Guo W."/>
            <person name="Chen H."/>
            <person name="Zhou L."/>
            <person name="Ni X."/>
            <person name="Tian J."/>
            <person name="Zhou Y."/>
            <person name="Sheng Y."/>
            <person name="Liu T."/>
            <person name="Pan Y."/>
            <person name="Xia L."/>
            <person name="Li J."/>
            <person name="Zhao F."/>
            <person name="Cao W."/>
        </authorList>
    </citation>
    <scope>NUCLEOTIDE SEQUENCE</scope>
    <source>
        <strain evidence="1">Hyas-2018</strain>
    </source>
</reference>
<proteinExistence type="predicted"/>
<name>A0ACB7S7T2_HYAAI</name>
<dbReference type="EMBL" id="CM023485">
    <property type="protein sequence ID" value="KAH6929954.1"/>
    <property type="molecule type" value="Genomic_DNA"/>
</dbReference>
<keyword evidence="2" id="KW-1185">Reference proteome</keyword>
<protein>
    <submittedName>
        <fullName evidence="1">Uncharacterized protein</fullName>
    </submittedName>
</protein>
<accession>A0ACB7S7T2</accession>
<sequence length="162" mass="18528">MEESQPQQGKMATSSFQCKPPEEFTFTNPSEWPQWKRRFERFRIVSGLASKCSVEQVYALVYFMGDKAEDILASLKLTDEQKNNRTSRKLIYPTRLQDTEWTRSQACPALLKGKAVKGRCAVCLLLQRSENPSRRRGAAGKRAPPTRRRSYGHASRGRGTEK</sequence>
<gene>
    <name evidence="1" type="ORF">HPB50_007223</name>
</gene>
<organism evidence="1 2">
    <name type="scientific">Hyalomma asiaticum</name>
    <name type="common">Tick</name>
    <dbReference type="NCBI Taxonomy" id="266040"/>
    <lineage>
        <taxon>Eukaryota</taxon>
        <taxon>Metazoa</taxon>
        <taxon>Ecdysozoa</taxon>
        <taxon>Arthropoda</taxon>
        <taxon>Chelicerata</taxon>
        <taxon>Arachnida</taxon>
        <taxon>Acari</taxon>
        <taxon>Parasitiformes</taxon>
        <taxon>Ixodida</taxon>
        <taxon>Ixodoidea</taxon>
        <taxon>Ixodidae</taxon>
        <taxon>Hyalomminae</taxon>
        <taxon>Hyalomma</taxon>
    </lineage>
</organism>